<evidence type="ECO:0000256" key="3">
    <source>
        <dbReference type="ARBA" id="ARBA00022989"/>
    </source>
</evidence>
<evidence type="ECO:0000256" key="1">
    <source>
        <dbReference type="ARBA" id="ARBA00022475"/>
    </source>
</evidence>
<evidence type="ECO:0000256" key="9">
    <source>
        <dbReference type="SAM" id="MobiDB-lite"/>
    </source>
</evidence>
<dbReference type="PANTHER" id="PTHR12093">
    <property type="entry name" value="NCK-ASSOCIATED PROTEIN 1"/>
    <property type="match status" value="1"/>
</dbReference>
<dbReference type="Proteomes" id="UP001219934">
    <property type="component" value="Unassembled WGS sequence"/>
</dbReference>
<dbReference type="GO" id="GO:0031258">
    <property type="term" value="C:lamellipodium membrane"/>
    <property type="evidence" value="ECO:0007669"/>
    <property type="project" value="UniProtKB-SubCell"/>
</dbReference>
<organism evidence="10 11">
    <name type="scientific">Pogonophryne albipinna</name>
    <dbReference type="NCBI Taxonomy" id="1090488"/>
    <lineage>
        <taxon>Eukaryota</taxon>
        <taxon>Metazoa</taxon>
        <taxon>Chordata</taxon>
        <taxon>Craniata</taxon>
        <taxon>Vertebrata</taxon>
        <taxon>Euteleostomi</taxon>
        <taxon>Actinopterygii</taxon>
        <taxon>Neopterygii</taxon>
        <taxon>Teleostei</taxon>
        <taxon>Neoteleostei</taxon>
        <taxon>Acanthomorphata</taxon>
        <taxon>Eupercaria</taxon>
        <taxon>Perciformes</taxon>
        <taxon>Notothenioidei</taxon>
        <taxon>Pogonophryne</taxon>
    </lineage>
</organism>
<comment type="caution">
    <text evidence="10">The sequence shown here is derived from an EMBL/GenBank/DDBJ whole genome shotgun (WGS) entry which is preliminary data.</text>
</comment>
<evidence type="ECO:0000256" key="8">
    <source>
        <dbReference type="ARBA" id="ARBA00039689"/>
    </source>
</evidence>
<name>A0AAD6AFD2_9TELE</name>
<dbReference type="GO" id="GO:0048812">
    <property type="term" value="P:neuron projection morphogenesis"/>
    <property type="evidence" value="ECO:0007669"/>
    <property type="project" value="TreeGrafter"/>
</dbReference>
<dbReference type="GO" id="GO:0031209">
    <property type="term" value="C:SCAR complex"/>
    <property type="evidence" value="ECO:0007669"/>
    <property type="project" value="TreeGrafter"/>
</dbReference>
<evidence type="ECO:0000256" key="2">
    <source>
        <dbReference type="ARBA" id="ARBA00022692"/>
    </source>
</evidence>
<dbReference type="GO" id="GO:0030031">
    <property type="term" value="P:cell projection assembly"/>
    <property type="evidence" value="ECO:0007669"/>
    <property type="project" value="TreeGrafter"/>
</dbReference>
<keyword evidence="4" id="KW-0472">Membrane</keyword>
<keyword evidence="3" id="KW-1133">Transmembrane helix</keyword>
<gene>
    <name evidence="10" type="ORF">JOQ06_028022</name>
</gene>
<dbReference type="InterPro" id="IPR019137">
    <property type="entry name" value="Nck-associated_protein-1"/>
</dbReference>
<evidence type="ECO:0000313" key="11">
    <source>
        <dbReference type="Proteomes" id="UP001219934"/>
    </source>
</evidence>
<comment type="similarity">
    <text evidence="7">Belongs to the HEM-1/HEM-2 family.</text>
</comment>
<comment type="subcellular location">
    <subcellularLocation>
        <location evidence="6">Cell projection</location>
        <location evidence="6">Lamellipodium membrane</location>
        <topology evidence="6">Single-pass membrane protein</topology>
        <orientation evidence="6">Cytoplasmic side</orientation>
    </subcellularLocation>
</comment>
<reference evidence="10" key="1">
    <citation type="submission" date="2022-11" db="EMBL/GenBank/DDBJ databases">
        <title>Chromosome-level genome of Pogonophryne albipinna.</title>
        <authorList>
            <person name="Jo E."/>
        </authorList>
    </citation>
    <scope>NUCLEOTIDE SEQUENCE</scope>
    <source>
        <strain evidence="10">SGF0006</strain>
        <tissue evidence="10">Muscle</tissue>
    </source>
</reference>
<feature type="region of interest" description="Disordered" evidence="9">
    <location>
        <begin position="647"/>
        <end position="667"/>
    </location>
</feature>
<dbReference type="PANTHER" id="PTHR12093:SF11">
    <property type="entry name" value="NCK-ASSOCIATED PROTEIN 1"/>
    <property type="match status" value="1"/>
</dbReference>
<keyword evidence="5" id="KW-0966">Cell projection</keyword>
<evidence type="ECO:0000256" key="4">
    <source>
        <dbReference type="ARBA" id="ARBA00023136"/>
    </source>
</evidence>
<dbReference type="EMBL" id="JAPTMU010000024">
    <property type="protein sequence ID" value="KAJ4923767.1"/>
    <property type="molecule type" value="Genomic_DNA"/>
</dbReference>
<feature type="compositionally biased region" description="Basic and acidic residues" evidence="9">
    <location>
        <begin position="654"/>
        <end position="667"/>
    </location>
</feature>
<evidence type="ECO:0000256" key="6">
    <source>
        <dbReference type="ARBA" id="ARBA00037839"/>
    </source>
</evidence>
<keyword evidence="11" id="KW-1185">Reference proteome</keyword>
<dbReference type="GO" id="GO:0016477">
    <property type="term" value="P:cell migration"/>
    <property type="evidence" value="ECO:0007669"/>
    <property type="project" value="TreeGrafter"/>
</dbReference>
<dbReference type="AlphaFoldDB" id="A0AAD6AFD2"/>
<dbReference type="Pfam" id="PF09735">
    <property type="entry name" value="Nckap1"/>
    <property type="match status" value="2"/>
</dbReference>
<proteinExistence type="inferred from homology"/>
<evidence type="ECO:0000256" key="7">
    <source>
        <dbReference type="ARBA" id="ARBA00037947"/>
    </source>
</evidence>
<dbReference type="GO" id="GO:0030866">
    <property type="term" value="P:cortical actin cytoskeleton organization"/>
    <property type="evidence" value="ECO:0007669"/>
    <property type="project" value="TreeGrafter"/>
</dbReference>
<evidence type="ECO:0000256" key="5">
    <source>
        <dbReference type="ARBA" id="ARBA00023273"/>
    </source>
</evidence>
<keyword evidence="1" id="KW-1003">Cell membrane</keyword>
<sequence>MKSLTRQQDHVCELLNTIDACQVFFDITVNFDLTKNYLDLVVTYTTLMTILSRIEERKAIIGLYNYAHEMTHGASDREYPRLGQMIVDYENPLKKLMEEFVPHGKSLSDALISLQMVYPRRNLSADQWRNAQLLSLISAPSTMLNPAQSDTMPCEYLSLDAMEKWIVFGFILCHSLALQSSTCLCLSETRCSTSTRQQRTCSSTSEETEVFHIHKAGRGPVRQHQRDEVFHIHKAAEDLFVNIRGEGKTSSSCKYTRDEVFHIHKAAEDLFVNIRDEVFHIHKAEQRTLFVNIRGDEVFHIHKAAEDLFVNIRGDEVFHIHKAAEDLVRQHQRVRLLAHCKIIPETRVFHIHKAAEGPVRQHQRYNKRINDIREVQRSRLCLMQAQCTERGVNSSDPRAEGTRHCVSRPARTAGPKALFVFMALSFARDEIIWLLHIAELIFYMEELRAHVRKYGPVMQRYYVQYLSGFDAVVLNELVQNLSVCPEDESIIMSSFVNTMTSLSVKQVEDGEVFDFRGMRLDWFRLQAYTSVSKASLGIADHKELGKMMNTIIFHTKMVDSLVEMLSRHSICFPLLCTHFMSCTHELCPEERHHIGDRSLSLCNMFLDEMAKQARNLITDICTEQCTLSDQLLPKHCAKTISQAVNKKSKKATGKKGEPEREKPGVESMRKNRLLVTNLDKLHTALSELCFSINYVPNLAVWEHTFTPREYLTSHLEIRFTK</sequence>
<evidence type="ECO:0000313" key="10">
    <source>
        <dbReference type="EMBL" id="KAJ4923767.1"/>
    </source>
</evidence>
<protein>
    <recommendedName>
        <fullName evidence="8">Nck-associated protein 1</fullName>
    </recommendedName>
</protein>
<accession>A0AAD6AFD2</accession>
<keyword evidence="2" id="KW-0812">Transmembrane</keyword>